<evidence type="ECO:0000256" key="2">
    <source>
        <dbReference type="ARBA" id="ARBA00022801"/>
    </source>
</evidence>
<comment type="caution">
    <text evidence="4">The sequence shown here is derived from an EMBL/GenBank/DDBJ whole genome shotgun (WGS) entry which is preliminary data.</text>
</comment>
<feature type="active site" description="Proton acceptor" evidence="3">
    <location>
        <position position="92"/>
    </location>
</feature>
<name>K1LF44_9LACT</name>
<dbReference type="HAMAP" id="MF_00528">
    <property type="entry name" value="Maf"/>
    <property type="match status" value="1"/>
</dbReference>
<feature type="site" description="Important for substrate specificity" evidence="3">
    <location>
        <position position="178"/>
    </location>
</feature>
<dbReference type="PIRSF" id="PIRSF006305">
    <property type="entry name" value="Maf"/>
    <property type="match status" value="1"/>
</dbReference>
<comment type="similarity">
    <text evidence="3">Belongs to the Maf family. YhdE subfamily.</text>
</comment>
<dbReference type="GO" id="GO:0036221">
    <property type="term" value="F:UTP diphosphatase activity"/>
    <property type="evidence" value="ECO:0007669"/>
    <property type="project" value="RHEA"/>
</dbReference>
<evidence type="ECO:0000313" key="5">
    <source>
        <dbReference type="Proteomes" id="UP000004465"/>
    </source>
</evidence>
<proteinExistence type="inferred from homology"/>
<protein>
    <recommendedName>
        <fullName evidence="3">dTTP/UTP pyrophosphatase</fullName>
        <shortName evidence="3">dTTPase/UTPase</shortName>
        <ecNumber evidence="3">3.6.1.9</ecNumber>
    </recommendedName>
    <alternativeName>
        <fullName evidence="3">Nucleoside triphosphate pyrophosphatase</fullName>
    </alternativeName>
    <alternativeName>
        <fullName evidence="3">Nucleotide pyrophosphatase</fullName>
        <shortName evidence="3">Nucleotide PPase</shortName>
    </alternativeName>
</protein>
<dbReference type="OrthoDB" id="9807767at2"/>
<comment type="function">
    <text evidence="3">Nucleoside triphosphate pyrophosphatase that hydrolyzes dTTP and UTP. May have a dual role in cell division arrest and in preventing the incorporation of modified nucleotides into cellular nucleic acids.</text>
</comment>
<evidence type="ECO:0000313" key="4">
    <source>
        <dbReference type="EMBL" id="EKB55245.1"/>
    </source>
</evidence>
<dbReference type="STRING" id="883111.HMPREF9706_00600"/>
<accession>K1LF44</accession>
<dbReference type="EMBL" id="AGZD01000006">
    <property type="protein sequence ID" value="EKB55245.1"/>
    <property type="molecule type" value="Genomic_DNA"/>
</dbReference>
<keyword evidence="2 3" id="KW-0378">Hydrolase</keyword>
<comment type="caution">
    <text evidence="3">Lacks conserved residue(s) required for the propagation of feature annotation.</text>
</comment>
<dbReference type="EC" id="3.6.1.9" evidence="3"/>
<dbReference type="PATRIC" id="fig|883111.3.peg.605"/>
<dbReference type="GO" id="GO:0036218">
    <property type="term" value="F:dTTP diphosphatase activity"/>
    <property type="evidence" value="ECO:0007669"/>
    <property type="project" value="RHEA"/>
</dbReference>
<dbReference type="HOGENOM" id="CLU_040416_0_0_9"/>
<dbReference type="Gene3D" id="3.90.950.10">
    <property type="match status" value="1"/>
</dbReference>
<sequence>MQTVYDYQKEGQLNSYQEVILKSGSPRRRELLDFLRPQVLVESLDERAIEERYMAKYQQDPYIERVAKTCCEIAKEKIGNDLKELCLYIAADTVVVHHDQIYHKPKDDQEAYSMLRSYFGKTHYVITAVCMRQKEYLDSFYCVTAVTFVPYYPDLEAPIRAYIQSGSCLDKSGAYGIQELDPRFVASIEGDIHTVIGLPVAELSRRLNFGKSFFV</sequence>
<dbReference type="NCBIfam" id="TIGR00172">
    <property type="entry name" value="maf"/>
    <property type="match status" value="1"/>
</dbReference>
<organism evidence="4 5">
    <name type="scientific">Facklamia hominis CCUG 36813</name>
    <dbReference type="NCBI Taxonomy" id="883111"/>
    <lineage>
        <taxon>Bacteria</taxon>
        <taxon>Bacillati</taxon>
        <taxon>Bacillota</taxon>
        <taxon>Bacilli</taxon>
        <taxon>Lactobacillales</taxon>
        <taxon>Aerococcaceae</taxon>
        <taxon>Facklamia</taxon>
    </lineage>
</organism>
<feature type="site" description="Important for substrate specificity" evidence="3">
    <location>
        <position position="93"/>
    </location>
</feature>
<dbReference type="GO" id="GO:0009117">
    <property type="term" value="P:nucleotide metabolic process"/>
    <property type="evidence" value="ECO:0007669"/>
    <property type="project" value="UniProtKB-KW"/>
</dbReference>
<comment type="catalytic activity">
    <reaction evidence="3">
        <text>UTP + H2O = UMP + diphosphate + H(+)</text>
        <dbReference type="Rhea" id="RHEA:29395"/>
        <dbReference type="ChEBI" id="CHEBI:15377"/>
        <dbReference type="ChEBI" id="CHEBI:15378"/>
        <dbReference type="ChEBI" id="CHEBI:33019"/>
        <dbReference type="ChEBI" id="CHEBI:46398"/>
        <dbReference type="ChEBI" id="CHEBI:57865"/>
        <dbReference type="EC" id="3.6.1.9"/>
    </reaction>
</comment>
<gene>
    <name evidence="4" type="ORF">HMPREF9706_00600</name>
</gene>
<comment type="subcellular location">
    <subcellularLocation>
        <location evidence="3">Cytoplasm</location>
    </subcellularLocation>
</comment>
<dbReference type="InterPro" id="IPR029001">
    <property type="entry name" value="ITPase-like_fam"/>
</dbReference>
<keyword evidence="3" id="KW-0546">Nucleotide metabolism</keyword>
<dbReference type="PANTHER" id="PTHR43213">
    <property type="entry name" value="BIFUNCTIONAL DTTP/UTP PYROPHOSPHATASE/METHYLTRANSFERASE PROTEIN-RELATED"/>
    <property type="match status" value="1"/>
</dbReference>
<evidence type="ECO:0000256" key="1">
    <source>
        <dbReference type="ARBA" id="ARBA00001968"/>
    </source>
</evidence>
<dbReference type="SUPFAM" id="SSF52972">
    <property type="entry name" value="ITPase-like"/>
    <property type="match status" value="1"/>
</dbReference>
<comment type="cofactor">
    <cofactor evidence="1 3">
        <name>a divalent metal cation</name>
        <dbReference type="ChEBI" id="CHEBI:60240"/>
    </cofactor>
</comment>
<dbReference type="RefSeq" id="WP_006907917.1">
    <property type="nucleotide sequence ID" value="NZ_JH932292.1"/>
</dbReference>
<dbReference type="PANTHER" id="PTHR43213:SF5">
    <property type="entry name" value="BIFUNCTIONAL DTTP_UTP PYROPHOSPHATASE_METHYLTRANSFERASE PROTEIN-RELATED"/>
    <property type="match status" value="1"/>
</dbReference>
<feature type="site" description="Important for substrate specificity" evidence="3">
    <location>
        <position position="27"/>
    </location>
</feature>
<dbReference type="GO" id="GO:0005737">
    <property type="term" value="C:cytoplasm"/>
    <property type="evidence" value="ECO:0007669"/>
    <property type="project" value="UniProtKB-SubCell"/>
</dbReference>
<dbReference type="Pfam" id="PF02545">
    <property type="entry name" value="Maf"/>
    <property type="match status" value="1"/>
</dbReference>
<keyword evidence="5" id="KW-1185">Reference proteome</keyword>
<reference evidence="4 5" key="1">
    <citation type="submission" date="2012-07" db="EMBL/GenBank/DDBJ databases">
        <title>The Genome Sequence of Facklamia hominis CCUG 36813.</title>
        <authorList>
            <consortium name="The Broad Institute Genome Sequencing Platform"/>
            <person name="Earl A."/>
            <person name="Ward D."/>
            <person name="Feldgarden M."/>
            <person name="Gevers D."/>
            <person name="Huys G."/>
            <person name="Walker B."/>
            <person name="Young S.K."/>
            <person name="Zeng Q."/>
            <person name="Gargeya S."/>
            <person name="Fitzgerald M."/>
            <person name="Haas B."/>
            <person name="Abouelleil A."/>
            <person name="Alvarado L."/>
            <person name="Arachchi H.M."/>
            <person name="Berlin A.M."/>
            <person name="Chapman S.B."/>
            <person name="Goldberg J."/>
            <person name="Griggs A."/>
            <person name="Gujja S."/>
            <person name="Hansen M."/>
            <person name="Howarth C."/>
            <person name="Imamovic A."/>
            <person name="Larimer J."/>
            <person name="McCowen C."/>
            <person name="Montmayeur A."/>
            <person name="Murphy C."/>
            <person name="Neiman D."/>
            <person name="Pearson M."/>
            <person name="Priest M."/>
            <person name="Roberts A."/>
            <person name="Saif S."/>
            <person name="Shea T."/>
            <person name="Sisk P."/>
            <person name="Sykes S."/>
            <person name="Wortman J."/>
            <person name="Nusbaum C."/>
            <person name="Birren B."/>
        </authorList>
    </citation>
    <scope>NUCLEOTIDE SEQUENCE [LARGE SCALE GENOMIC DNA]</scope>
    <source>
        <strain evidence="4 5">CCUG 36813</strain>
    </source>
</reference>
<keyword evidence="3" id="KW-0963">Cytoplasm</keyword>
<dbReference type="InterPro" id="IPR003697">
    <property type="entry name" value="Maf-like"/>
</dbReference>
<dbReference type="Proteomes" id="UP000004465">
    <property type="component" value="Unassembled WGS sequence"/>
</dbReference>
<comment type="catalytic activity">
    <reaction evidence="3">
        <text>dTTP + H2O = dTMP + diphosphate + H(+)</text>
        <dbReference type="Rhea" id="RHEA:28534"/>
        <dbReference type="ChEBI" id="CHEBI:15377"/>
        <dbReference type="ChEBI" id="CHEBI:15378"/>
        <dbReference type="ChEBI" id="CHEBI:33019"/>
        <dbReference type="ChEBI" id="CHEBI:37568"/>
        <dbReference type="ChEBI" id="CHEBI:63528"/>
        <dbReference type="EC" id="3.6.1.9"/>
    </reaction>
</comment>
<dbReference type="AlphaFoldDB" id="K1LF44"/>
<evidence type="ECO:0000256" key="3">
    <source>
        <dbReference type="HAMAP-Rule" id="MF_00528"/>
    </source>
</evidence>